<feature type="binding site" evidence="2">
    <location>
        <position position="113"/>
    </location>
    <ligand>
        <name>FAD</name>
        <dbReference type="ChEBI" id="CHEBI:57692"/>
    </ligand>
</feature>
<dbReference type="GO" id="GO:0050660">
    <property type="term" value="F:flavin adenine dinucleotide binding"/>
    <property type="evidence" value="ECO:0007669"/>
    <property type="project" value="InterPro"/>
</dbReference>
<evidence type="ECO:0000256" key="2">
    <source>
        <dbReference type="PIRSR" id="PIRSR000137-2"/>
    </source>
</evidence>
<dbReference type="InterPro" id="IPR007867">
    <property type="entry name" value="GMC_OxRtase_C"/>
</dbReference>
<feature type="chain" id="PRO_5026048521" evidence="3">
    <location>
        <begin position="21"/>
        <end position="578"/>
    </location>
</feature>
<keyword evidence="2" id="KW-0285">Flavoprotein</keyword>
<dbReference type="SUPFAM" id="SSF51905">
    <property type="entry name" value="FAD/NAD(P)-binding domain"/>
    <property type="match status" value="1"/>
</dbReference>
<feature type="domain" description="Glucose-methanol-choline oxidoreductase C-terminal" evidence="5">
    <location>
        <begin position="424"/>
        <end position="553"/>
    </location>
</feature>
<comment type="similarity">
    <text evidence="1">Belongs to the GMC oxidoreductase family.</text>
</comment>
<dbReference type="OrthoDB" id="413885at2759"/>
<dbReference type="Gene3D" id="3.50.50.60">
    <property type="entry name" value="FAD/NAD(P)-binding domain"/>
    <property type="match status" value="1"/>
</dbReference>
<name>A0A6G1JAH9_9PLEO</name>
<evidence type="ECO:0000313" key="7">
    <source>
        <dbReference type="Proteomes" id="UP000799291"/>
    </source>
</evidence>
<gene>
    <name evidence="6" type="ORF">K458DRAFT_334112</name>
</gene>
<evidence type="ECO:0000259" key="4">
    <source>
        <dbReference type="Pfam" id="PF00732"/>
    </source>
</evidence>
<protein>
    <submittedName>
        <fullName evidence="6">GMC oxidoreductase</fullName>
    </submittedName>
</protein>
<dbReference type="Pfam" id="PF05199">
    <property type="entry name" value="GMC_oxred_C"/>
    <property type="match status" value="1"/>
</dbReference>
<dbReference type="GO" id="GO:0016614">
    <property type="term" value="F:oxidoreductase activity, acting on CH-OH group of donors"/>
    <property type="evidence" value="ECO:0007669"/>
    <property type="project" value="InterPro"/>
</dbReference>
<keyword evidence="7" id="KW-1185">Reference proteome</keyword>
<evidence type="ECO:0000256" key="3">
    <source>
        <dbReference type="SAM" id="SignalP"/>
    </source>
</evidence>
<evidence type="ECO:0000259" key="5">
    <source>
        <dbReference type="Pfam" id="PF05199"/>
    </source>
</evidence>
<dbReference type="EMBL" id="MU005575">
    <property type="protein sequence ID" value="KAF2687574.1"/>
    <property type="molecule type" value="Genomic_DNA"/>
</dbReference>
<organism evidence="6 7">
    <name type="scientific">Lentithecium fluviatile CBS 122367</name>
    <dbReference type="NCBI Taxonomy" id="1168545"/>
    <lineage>
        <taxon>Eukaryota</taxon>
        <taxon>Fungi</taxon>
        <taxon>Dikarya</taxon>
        <taxon>Ascomycota</taxon>
        <taxon>Pezizomycotina</taxon>
        <taxon>Dothideomycetes</taxon>
        <taxon>Pleosporomycetidae</taxon>
        <taxon>Pleosporales</taxon>
        <taxon>Massarineae</taxon>
        <taxon>Lentitheciaceae</taxon>
        <taxon>Lentithecium</taxon>
    </lineage>
</organism>
<dbReference type="Pfam" id="PF00732">
    <property type="entry name" value="GMC_oxred_N"/>
    <property type="match status" value="1"/>
</dbReference>
<dbReference type="InterPro" id="IPR000172">
    <property type="entry name" value="GMC_OxRdtase_N"/>
</dbReference>
<feature type="domain" description="Glucose-methanol-choline oxidoreductase N-terminal" evidence="4">
    <location>
        <begin position="31"/>
        <end position="332"/>
    </location>
</feature>
<comment type="cofactor">
    <cofactor evidence="2">
        <name>FAD</name>
        <dbReference type="ChEBI" id="CHEBI:57692"/>
    </cofactor>
</comment>
<dbReference type="AlphaFoldDB" id="A0A6G1JAH9"/>
<keyword evidence="2" id="KW-0274">FAD</keyword>
<proteinExistence type="inferred from homology"/>
<dbReference type="PIRSF" id="PIRSF000137">
    <property type="entry name" value="Alcohol_oxidase"/>
    <property type="match status" value="1"/>
</dbReference>
<dbReference type="InterPro" id="IPR053208">
    <property type="entry name" value="GMC_Oxidoreductase_CD"/>
</dbReference>
<dbReference type="InterPro" id="IPR036188">
    <property type="entry name" value="FAD/NAD-bd_sf"/>
</dbReference>
<dbReference type="Gene3D" id="3.30.410.10">
    <property type="entry name" value="Cholesterol Oxidase, domain 2"/>
    <property type="match status" value="1"/>
</dbReference>
<evidence type="ECO:0000256" key="1">
    <source>
        <dbReference type="ARBA" id="ARBA00010790"/>
    </source>
</evidence>
<keyword evidence="3" id="KW-0732">Signal</keyword>
<reference evidence="6" key="1">
    <citation type="journal article" date="2020" name="Stud. Mycol.">
        <title>101 Dothideomycetes genomes: a test case for predicting lifestyles and emergence of pathogens.</title>
        <authorList>
            <person name="Haridas S."/>
            <person name="Albert R."/>
            <person name="Binder M."/>
            <person name="Bloem J."/>
            <person name="Labutti K."/>
            <person name="Salamov A."/>
            <person name="Andreopoulos B."/>
            <person name="Baker S."/>
            <person name="Barry K."/>
            <person name="Bills G."/>
            <person name="Bluhm B."/>
            <person name="Cannon C."/>
            <person name="Castanera R."/>
            <person name="Culley D."/>
            <person name="Daum C."/>
            <person name="Ezra D."/>
            <person name="Gonzalez J."/>
            <person name="Henrissat B."/>
            <person name="Kuo A."/>
            <person name="Liang C."/>
            <person name="Lipzen A."/>
            <person name="Lutzoni F."/>
            <person name="Magnuson J."/>
            <person name="Mondo S."/>
            <person name="Nolan M."/>
            <person name="Ohm R."/>
            <person name="Pangilinan J."/>
            <person name="Park H.-J."/>
            <person name="Ramirez L."/>
            <person name="Alfaro M."/>
            <person name="Sun H."/>
            <person name="Tritt A."/>
            <person name="Yoshinaga Y."/>
            <person name="Zwiers L.-H."/>
            <person name="Turgeon B."/>
            <person name="Goodwin S."/>
            <person name="Spatafora J."/>
            <person name="Crous P."/>
            <person name="Grigoriev I."/>
        </authorList>
    </citation>
    <scope>NUCLEOTIDE SEQUENCE</scope>
    <source>
        <strain evidence="6">CBS 122367</strain>
    </source>
</reference>
<dbReference type="Proteomes" id="UP000799291">
    <property type="component" value="Unassembled WGS sequence"/>
</dbReference>
<dbReference type="SUPFAM" id="SSF54373">
    <property type="entry name" value="FAD-linked reductases, C-terminal domain"/>
    <property type="match status" value="1"/>
</dbReference>
<accession>A0A6G1JAH9</accession>
<dbReference type="PANTHER" id="PTHR47190:SF2">
    <property type="entry name" value="CELLOBIOSE DEHYDROGENASE (AFU_ORTHOLOGUE AFUA_2G17620)"/>
    <property type="match status" value="1"/>
</dbReference>
<dbReference type="PANTHER" id="PTHR47190">
    <property type="entry name" value="DEHYDROGENASE, PUTATIVE-RELATED"/>
    <property type="match status" value="1"/>
</dbReference>
<dbReference type="InterPro" id="IPR012132">
    <property type="entry name" value="GMC_OxRdtase"/>
</dbReference>
<evidence type="ECO:0000313" key="6">
    <source>
        <dbReference type="EMBL" id="KAF2687574.1"/>
    </source>
</evidence>
<feature type="signal peptide" evidence="3">
    <location>
        <begin position="1"/>
        <end position="20"/>
    </location>
</feature>
<sequence>MARTFALVAAAAAFFGHAQSQCTAAPSQTYDYIVIGSGAGGLVIADKLSESGASVLLLEKGPLSSGKWNGTMKASWLQNTNLTRFDVPGLFNQIWVDSAGVACDDTGVMAGCVLGGGVAVNSALYWKPHSSDWDVNFPTGWKSTDMQKHVDNVFQRIPSNYIPSKDGKLYLQQGFDRVTKGLDTAGFKYVVANDAPNEKNRTYAHATFYIQNGERHGPLRSYLETAMARPKFNLWVNTGARRVVRTGGHITGVELECKNNAGRSGTVNVTPGTGRVIVSAGTMGSAKLLFRSGIGPTDQLNVVKSSPIDGSTMISQDQWINLPVGNNLNDHVGTDIQISHPDIVFYDFYGAWGSPIKADTDAYLQKRSGILAQVAPNLGPIFWTAHNGSDGITRHIQWQARIEGRTKTAMTITQYLGMGTTSRGRADITPQLNMRVATNPYLRTTQDKEAVIAGLDYVRSALNNVQGLTWITPTSSQTTTAFVNSIPATPASRGSNHWTGTCTIGSDDGRTGGKAVVDLDTKVYGTDNLFVVDASIFPGMTTGNPSGAIFAVAERAAERILALKAPAPKLIRGATRDM</sequence>